<comment type="caution">
    <text evidence="3">The sequence shown here is derived from an EMBL/GenBank/DDBJ whole genome shotgun (WGS) entry which is preliminary data.</text>
</comment>
<feature type="non-terminal residue" evidence="3">
    <location>
        <position position="1"/>
    </location>
</feature>
<sequence>MAAALMDDLVEEILLRFPTDDPASLVRAALVCKGWHRLIYDSDFGRRFREFHRTPPLLGFICNQEHYDLCIVNAANHHYVSCFVPISMCPFRGRFVPKPYYCSQRIVERNPCGWEAIDSRHGRVLLHSLPRSTIMKMIVWDPITNEHQELPKLPPDREQYRWRWNAAVHCAMGSDCNHLDCHRGPFCVVFIGHSSTKGMFTRVYSSESGTWCELAPAKHIHDCCLRTEPSVLMGNALYFKISGRIILKYDLSSRDMRQIQVPARISSPEFVVTMSEDFCLGLAVMEGSKLYLWSKEHSPTDGDDRWAPSRVLELKTLLPAYALAASPSACGFVESLGVIILRTDSGFFTVNLKSDQVKKIRYDRKEGGHVDSVVPYISFYTPHLRYNSS</sequence>
<dbReference type="SUPFAM" id="SSF81383">
    <property type="entry name" value="F-box domain"/>
    <property type="match status" value="1"/>
</dbReference>
<keyword evidence="4" id="KW-1185">Reference proteome</keyword>
<dbReference type="AlphaFoldDB" id="A0A5J9VY98"/>
<dbReference type="InterPro" id="IPR011043">
    <property type="entry name" value="Gal_Oxase/kelch_b-propeller"/>
</dbReference>
<evidence type="ECO:0000259" key="2">
    <source>
        <dbReference type="Pfam" id="PF23635"/>
    </source>
</evidence>
<dbReference type="InterPro" id="IPR001810">
    <property type="entry name" value="F-box_dom"/>
</dbReference>
<feature type="domain" description="F-box protein AT5G49610-like beta-propeller" evidence="2">
    <location>
        <begin position="117"/>
        <end position="382"/>
    </location>
</feature>
<proteinExistence type="predicted"/>
<protein>
    <submittedName>
        <fullName evidence="3">Uncharacterized protein</fullName>
    </submittedName>
</protein>
<name>A0A5J9VY98_9POAL</name>
<dbReference type="OrthoDB" id="686044at2759"/>
<dbReference type="SUPFAM" id="SSF50965">
    <property type="entry name" value="Galactose oxidase, central domain"/>
    <property type="match status" value="1"/>
</dbReference>
<dbReference type="InterPro" id="IPR036047">
    <property type="entry name" value="F-box-like_dom_sf"/>
</dbReference>
<gene>
    <name evidence="3" type="ORF">EJB05_14076</name>
</gene>
<dbReference type="Pfam" id="PF00646">
    <property type="entry name" value="F-box"/>
    <property type="match status" value="1"/>
</dbReference>
<dbReference type="PANTHER" id="PTHR32133:SF386">
    <property type="entry name" value="F-BOX DOMAIN-CONTAINING PROTEIN"/>
    <property type="match status" value="1"/>
</dbReference>
<dbReference type="Gramene" id="TVU40607">
    <property type="protein sequence ID" value="TVU40607"/>
    <property type="gene ID" value="EJB05_14076"/>
</dbReference>
<organism evidence="3 4">
    <name type="scientific">Eragrostis curvula</name>
    <name type="common">weeping love grass</name>
    <dbReference type="NCBI Taxonomy" id="38414"/>
    <lineage>
        <taxon>Eukaryota</taxon>
        <taxon>Viridiplantae</taxon>
        <taxon>Streptophyta</taxon>
        <taxon>Embryophyta</taxon>
        <taxon>Tracheophyta</taxon>
        <taxon>Spermatophyta</taxon>
        <taxon>Magnoliopsida</taxon>
        <taxon>Liliopsida</taxon>
        <taxon>Poales</taxon>
        <taxon>Poaceae</taxon>
        <taxon>PACMAD clade</taxon>
        <taxon>Chloridoideae</taxon>
        <taxon>Eragrostideae</taxon>
        <taxon>Eragrostidinae</taxon>
        <taxon>Eragrostis</taxon>
    </lineage>
</organism>
<dbReference type="Gene3D" id="1.20.1280.50">
    <property type="match status" value="1"/>
</dbReference>
<feature type="domain" description="F-box" evidence="1">
    <location>
        <begin position="7"/>
        <end position="46"/>
    </location>
</feature>
<evidence type="ECO:0000259" key="1">
    <source>
        <dbReference type="Pfam" id="PF00646"/>
    </source>
</evidence>
<accession>A0A5J9VY98</accession>
<evidence type="ECO:0000313" key="4">
    <source>
        <dbReference type="Proteomes" id="UP000324897"/>
    </source>
</evidence>
<dbReference type="Pfam" id="PF23635">
    <property type="entry name" value="Beta-prop_AT5G49610-like"/>
    <property type="match status" value="1"/>
</dbReference>
<dbReference type="Proteomes" id="UP000324897">
    <property type="component" value="Chromosome 4"/>
</dbReference>
<reference evidence="3 4" key="1">
    <citation type="journal article" date="2019" name="Sci. Rep.">
        <title>A high-quality genome of Eragrostis curvula grass provides insights into Poaceae evolution and supports new strategies to enhance forage quality.</title>
        <authorList>
            <person name="Carballo J."/>
            <person name="Santos B.A.C.M."/>
            <person name="Zappacosta D."/>
            <person name="Garbus I."/>
            <person name="Selva J.P."/>
            <person name="Gallo C.A."/>
            <person name="Diaz A."/>
            <person name="Albertini E."/>
            <person name="Caccamo M."/>
            <person name="Echenique V."/>
        </authorList>
    </citation>
    <scope>NUCLEOTIDE SEQUENCE [LARGE SCALE GENOMIC DNA]</scope>
    <source>
        <strain evidence="4">cv. Victoria</strain>
        <tissue evidence="3">Leaf</tissue>
    </source>
</reference>
<dbReference type="InterPro" id="IPR056594">
    <property type="entry name" value="AT5G49610-like_b-prop"/>
</dbReference>
<dbReference type="PANTHER" id="PTHR32133">
    <property type="entry name" value="OS07G0120400 PROTEIN"/>
    <property type="match status" value="1"/>
</dbReference>
<evidence type="ECO:0000313" key="3">
    <source>
        <dbReference type="EMBL" id="TVU40607.1"/>
    </source>
</evidence>
<dbReference type="EMBL" id="RWGY01000007">
    <property type="protein sequence ID" value="TVU40607.1"/>
    <property type="molecule type" value="Genomic_DNA"/>
</dbReference>